<comment type="caution">
    <text evidence="1">The sequence shown here is derived from an EMBL/GenBank/DDBJ whole genome shotgun (WGS) entry which is preliminary data.</text>
</comment>
<dbReference type="AlphaFoldDB" id="X1BT29"/>
<accession>X1BT29</accession>
<sequence length="31" mass="3572">HPFEDRILLFVSGKSFFVNVICLYEELLSVG</sequence>
<organism evidence="1">
    <name type="scientific">marine sediment metagenome</name>
    <dbReference type="NCBI Taxonomy" id="412755"/>
    <lineage>
        <taxon>unclassified sequences</taxon>
        <taxon>metagenomes</taxon>
        <taxon>ecological metagenomes</taxon>
    </lineage>
</organism>
<gene>
    <name evidence="1" type="ORF">S01H4_24660</name>
</gene>
<dbReference type="EMBL" id="BART01011617">
    <property type="protein sequence ID" value="GAG87343.1"/>
    <property type="molecule type" value="Genomic_DNA"/>
</dbReference>
<protein>
    <submittedName>
        <fullName evidence="1">Uncharacterized protein</fullName>
    </submittedName>
</protein>
<proteinExistence type="predicted"/>
<evidence type="ECO:0000313" key="1">
    <source>
        <dbReference type="EMBL" id="GAG87343.1"/>
    </source>
</evidence>
<name>X1BT29_9ZZZZ</name>
<feature type="non-terminal residue" evidence="1">
    <location>
        <position position="1"/>
    </location>
</feature>
<reference evidence="1" key="1">
    <citation type="journal article" date="2014" name="Front. Microbiol.">
        <title>High frequency of phylogenetically diverse reductive dehalogenase-homologous genes in deep subseafloor sedimentary metagenomes.</title>
        <authorList>
            <person name="Kawai M."/>
            <person name="Futagami T."/>
            <person name="Toyoda A."/>
            <person name="Takaki Y."/>
            <person name="Nishi S."/>
            <person name="Hori S."/>
            <person name="Arai W."/>
            <person name="Tsubouchi T."/>
            <person name="Morono Y."/>
            <person name="Uchiyama I."/>
            <person name="Ito T."/>
            <person name="Fujiyama A."/>
            <person name="Inagaki F."/>
            <person name="Takami H."/>
        </authorList>
    </citation>
    <scope>NUCLEOTIDE SEQUENCE</scope>
    <source>
        <strain evidence="1">Expedition CK06-06</strain>
    </source>
</reference>